<evidence type="ECO:0000259" key="2">
    <source>
        <dbReference type="Pfam" id="PF00248"/>
    </source>
</evidence>
<dbReference type="AlphaFoldDB" id="A0A139AGZ3"/>
<dbReference type="Gene3D" id="3.20.20.100">
    <property type="entry name" value="NADP-dependent oxidoreductase domain"/>
    <property type="match status" value="1"/>
</dbReference>
<reference evidence="3 4" key="1">
    <citation type="journal article" date="2015" name="Genome Biol. Evol.">
        <title>Phylogenomic analyses indicate that early fungi evolved digesting cell walls of algal ancestors of land plants.</title>
        <authorList>
            <person name="Chang Y."/>
            <person name="Wang S."/>
            <person name="Sekimoto S."/>
            <person name="Aerts A.L."/>
            <person name="Choi C."/>
            <person name="Clum A."/>
            <person name="LaButti K.M."/>
            <person name="Lindquist E.A."/>
            <person name="Yee Ngan C."/>
            <person name="Ohm R.A."/>
            <person name="Salamov A.A."/>
            <person name="Grigoriev I.V."/>
            <person name="Spatafora J.W."/>
            <person name="Berbee M.L."/>
        </authorList>
    </citation>
    <scope>NUCLEOTIDE SEQUENCE [LARGE SCALE GENOMIC DNA]</scope>
    <source>
        <strain evidence="3 4">JEL478</strain>
    </source>
</reference>
<gene>
    <name evidence="3" type="ORF">M427DRAFT_69819</name>
</gene>
<dbReference type="OrthoDB" id="37537at2759"/>
<accession>A0A139AGZ3</accession>
<evidence type="ECO:0000313" key="3">
    <source>
        <dbReference type="EMBL" id="KXS15683.1"/>
    </source>
</evidence>
<dbReference type="PANTHER" id="PTHR43625:SF40">
    <property type="entry name" value="ALDO-KETO REDUCTASE YAKC [NADP(+)]"/>
    <property type="match status" value="1"/>
</dbReference>
<dbReference type="Pfam" id="PF00248">
    <property type="entry name" value="Aldo_ket_red"/>
    <property type="match status" value="1"/>
</dbReference>
<sequence>MDKTPIEKTMEALVQLKNEGKIKYIGLSEISASTFRRASKIAHVDAIQVEYSPFAIETPQLNLLATAKEVGTAVVAYSPLGHGMLSGTIKPPSDFGPADLWKYLPRFSAENFPKNPEAQDESVIPIPGTTSVDRLKESFGASSVSLSDEESAAIRRAVEAAEIAGGRYLESLMADTYADT</sequence>
<dbReference type="GO" id="GO:0005737">
    <property type="term" value="C:cytoplasm"/>
    <property type="evidence" value="ECO:0007669"/>
    <property type="project" value="TreeGrafter"/>
</dbReference>
<dbReference type="PANTHER" id="PTHR43625">
    <property type="entry name" value="AFLATOXIN B1 ALDEHYDE REDUCTASE"/>
    <property type="match status" value="1"/>
</dbReference>
<proteinExistence type="predicted"/>
<dbReference type="STRING" id="1344416.A0A139AGZ3"/>
<protein>
    <submittedName>
        <fullName evidence="3">Aldo/keto reductase</fullName>
    </submittedName>
</protein>
<organism evidence="3 4">
    <name type="scientific">Gonapodya prolifera (strain JEL478)</name>
    <name type="common">Monoblepharis prolifera</name>
    <dbReference type="NCBI Taxonomy" id="1344416"/>
    <lineage>
        <taxon>Eukaryota</taxon>
        <taxon>Fungi</taxon>
        <taxon>Fungi incertae sedis</taxon>
        <taxon>Chytridiomycota</taxon>
        <taxon>Chytridiomycota incertae sedis</taxon>
        <taxon>Monoblepharidomycetes</taxon>
        <taxon>Monoblepharidales</taxon>
        <taxon>Gonapodyaceae</taxon>
        <taxon>Gonapodya</taxon>
    </lineage>
</organism>
<evidence type="ECO:0000313" key="4">
    <source>
        <dbReference type="Proteomes" id="UP000070544"/>
    </source>
</evidence>
<keyword evidence="1" id="KW-0560">Oxidoreductase</keyword>
<name>A0A139AGZ3_GONPJ</name>
<dbReference type="EMBL" id="KQ965760">
    <property type="protein sequence ID" value="KXS15683.1"/>
    <property type="molecule type" value="Genomic_DNA"/>
</dbReference>
<dbReference type="SUPFAM" id="SSF51430">
    <property type="entry name" value="NAD(P)-linked oxidoreductase"/>
    <property type="match status" value="1"/>
</dbReference>
<feature type="domain" description="NADP-dependent oxidoreductase" evidence="2">
    <location>
        <begin position="3"/>
        <end position="97"/>
    </location>
</feature>
<evidence type="ECO:0000256" key="1">
    <source>
        <dbReference type="ARBA" id="ARBA00023002"/>
    </source>
</evidence>
<dbReference type="OMA" id="CDAVPIN"/>
<dbReference type="Proteomes" id="UP000070544">
    <property type="component" value="Unassembled WGS sequence"/>
</dbReference>
<keyword evidence="4" id="KW-1185">Reference proteome</keyword>
<dbReference type="InterPro" id="IPR050791">
    <property type="entry name" value="Aldo-Keto_reductase"/>
</dbReference>
<dbReference type="GO" id="GO:0016491">
    <property type="term" value="F:oxidoreductase activity"/>
    <property type="evidence" value="ECO:0007669"/>
    <property type="project" value="UniProtKB-KW"/>
</dbReference>
<dbReference type="InterPro" id="IPR023210">
    <property type="entry name" value="NADP_OxRdtase_dom"/>
</dbReference>
<dbReference type="InterPro" id="IPR036812">
    <property type="entry name" value="NAD(P)_OxRdtase_dom_sf"/>
</dbReference>